<evidence type="ECO:0000256" key="1">
    <source>
        <dbReference type="SAM" id="SignalP"/>
    </source>
</evidence>
<evidence type="ECO:0000313" key="2">
    <source>
        <dbReference type="EMBL" id="GLY83380.1"/>
    </source>
</evidence>
<evidence type="ECO:0008006" key="4">
    <source>
        <dbReference type="Google" id="ProtNLM"/>
    </source>
</evidence>
<dbReference type="EMBL" id="BSTK01000002">
    <property type="protein sequence ID" value="GLY83380.1"/>
    <property type="molecule type" value="Genomic_DNA"/>
</dbReference>
<feature type="chain" id="PRO_5040940396" description="Secreted protein" evidence="1">
    <location>
        <begin position="27"/>
        <end position="98"/>
    </location>
</feature>
<protein>
    <recommendedName>
        <fullName evidence="4">Secreted protein</fullName>
    </recommendedName>
</protein>
<organism evidence="2 3">
    <name type="scientific">Actinoallomurus iriomotensis</name>
    <dbReference type="NCBI Taxonomy" id="478107"/>
    <lineage>
        <taxon>Bacteria</taxon>
        <taxon>Bacillati</taxon>
        <taxon>Actinomycetota</taxon>
        <taxon>Actinomycetes</taxon>
        <taxon>Streptosporangiales</taxon>
        <taxon>Thermomonosporaceae</taxon>
        <taxon>Actinoallomurus</taxon>
    </lineage>
</organism>
<evidence type="ECO:0000313" key="3">
    <source>
        <dbReference type="Proteomes" id="UP001165074"/>
    </source>
</evidence>
<reference evidence="2" key="1">
    <citation type="submission" date="2023-03" db="EMBL/GenBank/DDBJ databases">
        <title>Actinoallomurus iriomotensis NBRC 103684.</title>
        <authorList>
            <person name="Ichikawa N."/>
            <person name="Sato H."/>
            <person name="Tonouchi N."/>
        </authorList>
    </citation>
    <scope>NUCLEOTIDE SEQUENCE</scope>
    <source>
        <strain evidence="2">NBRC 103684</strain>
    </source>
</reference>
<dbReference type="AlphaFoldDB" id="A0A9W6S0W4"/>
<feature type="signal peptide" evidence="1">
    <location>
        <begin position="1"/>
        <end position="26"/>
    </location>
</feature>
<proteinExistence type="predicted"/>
<dbReference type="Proteomes" id="UP001165074">
    <property type="component" value="Unassembled WGS sequence"/>
</dbReference>
<keyword evidence="1" id="KW-0732">Signal</keyword>
<keyword evidence="3" id="KW-1185">Reference proteome</keyword>
<accession>A0A9W6S0W4</accession>
<sequence>MRFKPMALAGAVLASTTTALATPAFAASQTAPRAVTQVVTGSGYDVRPRPRVDTTVIFPGAAPRDTGPDLPCGWLLIYSDVSDVPGVTGPGTSCPLTL</sequence>
<gene>
    <name evidence="2" type="ORF">Airi02_013100</name>
</gene>
<name>A0A9W6S0W4_9ACTN</name>
<comment type="caution">
    <text evidence="2">The sequence shown here is derived from an EMBL/GenBank/DDBJ whole genome shotgun (WGS) entry which is preliminary data.</text>
</comment>